<name>A0ABT2X791_9RHOB</name>
<dbReference type="InterPro" id="IPR008990">
    <property type="entry name" value="Elect_transpt_acc-like_dom_sf"/>
</dbReference>
<proteinExistence type="predicted"/>
<comment type="caution">
    <text evidence="2">The sequence shown here is derived from an EMBL/GenBank/DDBJ whole genome shotgun (WGS) entry which is preliminary data.</text>
</comment>
<gene>
    <name evidence="2" type="ORF">OEZ60_17560</name>
</gene>
<dbReference type="InterPro" id="IPR042262">
    <property type="entry name" value="CN_hydtase_beta_C"/>
</dbReference>
<organism evidence="2 3">
    <name type="scientific">Albidovulum salinarum</name>
    <dbReference type="NCBI Taxonomy" id="2984153"/>
    <lineage>
        <taxon>Bacteria</taxon>
        <taxon>Pseudomonadati</taxon>
        <taxon>Pseudomonadota</taxon>
        <taxon>Alphaproteobacteria</taxon>
        <taxon>Rhodobacterales</taxon>
        <taxon>Paracoccaceae</taxon>
        <taxon>Albidovulum</taxon>
    </lineage>
</organism>
<dbReference type="Pfam" id="PF21006">
    <property type="entry name" value="NHase_beta_N"/>
    <property type="match status" value="1"/>
</dbReference>
<sequence length="103" mass="11277">MTTPAQFDEPWQAQLFALTVALNEAGRFGWADWTAAFGAELKARGAVRELDGGADYWAAWLAALEGLLDRSGMAARGEAERVRADWERAYLATPHGQPVRLEG</sequence>
<dbReference type="Proteomes" id="UP001209535">
    <property type="component" value="Unassembled WGS sequence"/>
</dbReference>
<evidence type="ECO:0000313" key="2">
    <source>
        <dbReference type="EMBL" id="MCU9849808.1"/>
    </source>
</evidence>
<evidence type="ECO:0000313" key="3">
    <source>
        <dbReference type="Proteomes" id="UP001209535"/>
    </source>
</evidence>
<protein>
    <submittedName>
        <fullName evidence="2">Nitrile hydratase accessory protein</fullName>
    </submittedName>
</protein>
<dbReference type="SUPFAM" id="SSF50090">
    <property type="entry name" value="Electron transport accessory proteins"/>
    <property type="match status" value="1"/>
</dbReference>
<dbReference type="InterPro" id="IPR049054">
    <property type="entry name" value="CN_hydtase_beta-like_N"/>
</dbReference>
<dbReference type="InterPro" id="IPR023808">
    <property type="entry name" value="Nitrile_Hydratase_acc_put"/>
</dbReference>
<dbReference type="RefSeq" id="WP_263339017.1">
    <property type="nucleotide sequence ID" value="NZ_JAOVQO010000018.1"/>
</dbReference>
<keyword evidence="3" id="KW-1185">Reference proteome</keyword>
<dbReference type="Gene3D" id="1.10.472.20">
    <property type="entry name" value="Nitrile hydratase, beta subunit"/>
    <property type="match status" value="1"/>
</dbReference>
<feature type="domain" description="Nitrile hydratase beta subunit-like N-terminal" evidence="1">
    <location>
        <begin position="5"/>
        <end position="86"/>
    </location>
</feature>
<reference evidence="2 3" key="1">
    <citation type="submission" date="2022-10" db="EMBL/GenBank/DDBJ databases">
        <title>Defluviimonas sp. nov., isolated from ocean surface sediments.</title>
        <authorList>
            <person name="He W."/>
            <person name="Wang L."/>
            <person name="Zhang D.-F."/>
        </authorList>
    </citation>
    <scope>NUCLEOTIDE SEQUENCE [LARGE SCALE GENOMIC DNA]</scope>
    <source>
        <strain evidence="2 3">WL0024</strain>
    </source>
</reference>
<dbReference type="EMBL" id="JAOVQO010000018">
    <property type="protein sequence ID" value="MCU9849808.1"/>
    <property type="molecule type" value="Genomic_DNA"/>
</dbReference>
<evidence type="ECO:0000259" key="1">
    <source>
        <dbReference type="Pfam" id="PF21006"/>
    </source>
</evidence>
<dbReference type="NCBIfam" id="TIGR03889">
    <property type="entry name" value="nitrile_acc"/>
    <property type="match status" value="1"/>
</dbReference>
<accession>A0ABT2X791</accession>